<name>A0A0C2CAV1_9BILA</name>
<dbReference type="Proteomes" id="UP000054047">
    <property type="component" value="Unassembled WGS sequence"/>
</dbReference>
<proteinExistence type="predicted"/>
<dbReference type="CDD" id="cd05380">
    <property type="entry name" value="CAP_euk"/>
    <property type="match status" value="1"/>
</dbReference>
<feature type="domain" description="SCP" evidence="1">
    <location>
        <begin position="56"/>
        <end position="240"/>
    </location>
</feature>
<organism evidence="2 3">
    <name type="scientific">Ancylostoma duodenale</name>
    <dbReference type="NCBI Taxonomy" id="51022"/>
    <lineage>
        <taxon>Eukaryota</taxon>
        <taxon>Metazoa</taxon>
        <taxon>Ecdysozoa</taxon>
        <taxon>Nematoda</taxon>
        <taxon>Chromadorea</taxon>
        <taxon>Rhabditida</taxon>
        <taxon>Rhabditina</taxon>
        <taxon>Rhabditomorpha</taxon>
        <taxon>Strongyloidea</taxon>
        <taxon>Ancylostomatidae</taxon>
        <taxon>Ancylostomatinae</taxon>
        <taxon>Ancylostoma</taxon>
    </lineage>
</organism>
<dbReference type="SUPFAM" id="SSF55797">
    <property type="entry name" value="PR-1-like"/>
    <property type="match status" value="1"/>
</dbReference>
<dbReference type="SMART" id="SM00198">
    <property type="entry name" value="SCP"/>
    <property type="match status" value="1"/>
</dbReference>
<dbReference type="PANTHER" id="PTHR10334">
    <property type="entry name" value="CYSTEINE-RICH SECRETORY PROTEIN-RELATED"/>
    <property type="match status" value="1"/>
</dbReference>
<gene>
    <name evidence="2" type="ORF">ANCDUO_16467</name>
</gene>
<evidence type="ECO:0000313" key="2">
    <source>
        <dbReference type="EMBL" id="KIH53408.1"/>
    </source>
</evidence>
<dbReference type="OrthoDB" id="5877551at2759"/>
<dbReference type="AlphaFoldDB" id="A0A0C2CAV1"/>
<keyword evidence="3" id="KW-1185">Reference proteome</keyword>
<evidence type="ECO:0000313" key="3">
    <source>
        <dbReference type="Proteomes" id="UP000054047"/>
    </source>
</evidence>
<dbReference type="Pfam" id="PF00188">
    <property type="entry name" value="CAP"/>
    <property type="match status" value="1"/>
</dbReference>
<dbReference type="Gene3D" id="3.40.33.10">
    <property type="entry name" value="CAP"/>
    <property type="match status" value="1"/>
</dbReference>
<sequence length="278" mass="32085">MRTVFKRRQMPVELCIRHCIAHTMGITELIILALCISTSLAAHYDEISCGRKMTNEWTNLILDYHNSVRSKIAFGMERNHTGKLPSAKNMYELTWDCELEELAEKIAENEDYDLESIHPHSANVDHSLNGSRILAESSYDALCPHQHRKRLKLYRNTETKPFPLSRCTNFDLDYHMVFGKSLKRWNYEVREFGQTSPENLYSDDSLEHFANMAHGKNTKVGCSHYRKGRAVTFVCVYDIAPEWDQPIYELGPKCGKDTDCTTYEGSKCDMLCVKPKSK</sequence>
<dbReference type="EMBL" id="KN741275">
    <property type="protein sequence ID" value="KIH53408.1"/>
    <property type="molecule type" value="Genomic_DNA"/>
</dbReference>
<dbReference type="InterPro" id="IPR035940">
    <property type="entry name" value="CAP_sf"/>
</dbReference>
<protein>
    <submittedName>
        <fullName evidence="2">SCP-like protein</fullName>
    </submittedName>
</protein>
<reference evidence="2 3" key="1">
    <citation type="submission" date="2013-12" db="EMBL/GenBank/DDBJ databases">
        <title>Draft genome of the parsitic nematode Ancylostoma duodenale.</title>
        <authorList>
            <person name="Mitreva M."/>
        </authorList>
    </citation>
    <scope>NUCLEOTIDE SEQUENCE [LARGE SCALE GENOMIC DNA]</scope>
    <source>
        <strain evidence="2 3">Zhejiang</strain>
    </source>
</reference>
<dbReference type="InterPro" id="IPR001283">
    <property type="entry name" value="CRISP-related"/>
</dbReference>
<dbReference type="InterPro" id="IPR014044">
    <property type="entry name" value="CAP_dom"/>
</dbReference>
<evidence type="ECO:0000259" key="1">
    <source>
        <dbReference type="SMART" id="SM00198"/>
    </source>
</evidence>
<accession>A0A0C2CAV1</accession>